<dbReference type="PANTHER" id="PTHR19446">
    <property type="entry name" value="REVERSE TRANSCRIPTASES"/>
    <property type="match status" value="1"/>
</dbReference>
<gene>
    <name evidence="2" type="ORF">HPBE_LOCUS1946</name>
</gene>
<feature type="domain" description="Reverse transcriptase" evidence="1">
    <location>
        <begin position="103"/>
        <end position="204"/>
    </location>
</feature>
<dbReference type="AlphaFoldDB" id="A0A183F703"/>
<name>A0A183F703_HELPZ</name>
<dbReference type="Proteomes" id="UP000050761">
    <property type="component" value="Unassembled WGS sequence"/>
</dbReference>
<reference evidence="4" key="2">
    <citation type="submission" date="2019-09" db="UniProtKB">
        <authorList>
            <consortium name="WormBaseParasite"/>
        </authorList>
    </citation>
    <scope>IDENTIFICATION</scope>
</reference>
<dbReference type="Pfam" id="PF00078">
    <property type="entry name" value="RVT_1"/>
    <property type="match status" value="1"/>
</dbReference>
<keyword evidence="3" id="KW-1185">Reference proteome</keyword>
<evidence type="ECO:0000313" key="2">
    <source>
        <dbReference type="EMBL" id="VDO22267.1"/>
    </source>
</evidence>
<sequence>MDALYEKLDGPQGEKFAVRLAKARHRACIYIRVVKTVRSADVVLRKPVETQEEARNAFGKMKLGKAAGPDGVPVEAWKMLGNCGADTALQQSHDRGRRRASECSNYRGIKLISHTIKIYERHVDWRLSEMVTISQEQWGFMPKRSTTDAIFPARQVMEKYRGKRKPCYMAFLDLEKAYDRLLRAALWKSLRGSGVPERLITVVKDMHEGSKAAVRTREERIIKF</sequence>
<reference evidence="2 3" key="1">
    <citation type="submission" date="2018-11" db="EMBL/GenBank/DDBJ databases">
        <authorList>
            <consortium name="Pathogen Informatics"/>
        </authorList>
    </citation>
    <scope>NUCLEOTIDE SEQUENCE [LARGE SCALE GENOMIC DNA]</scope>
</reference>
<organism evidence="3 4">
    <name type="scientific">Heligmosomoides polygyrus</name>
    <name type="common">Parasitic roundworm</name>
    <dbReference type="NCBI Taxonomy" id="6339"/>
    <lineage>
        <taxon>Eukaryota</taxon>
        <taxon>Metazoa</taxon>
        <taxon>Ecdysozoa</taxon>
        <taxon>Nematoda</taxon>
        <taxon>Chromadorea</taxon>
        <taxon>Rhabditida</taxon>
        <taxon>Rhabditina</taxon>
        <taxon>Rhabditomorpha</taxon>
        <taxon>Strongyloidea</taxon>
        <taxon>Heligmosomidae</taxon>
        <taxon>Heligmosomoides</taxon>
    </lineage>
</organism>
<dbReference type="OrthoDB" id="9802488at2759"/>
<protein>
    <submittedName>
        <fullName evidence="4">Reverse transcriptase domain-containing protein</fullName>
    </submittedName>
</protein>
<dbReference type="WBParaSite" id="HPBE_0000194501-mRNA-1">
    <property type="protein sequence ID" value="HPBE_0000194501-mRNA-1"/>
    <property type="gene ID" value="HPBE_0000194501"/>
</dbReference>
<evidence type="ECO:0000313" key="3">
    <source>
        <dbReference type="Proteomes" id="UP000050761"/>
    </source>
</evidence>
<accession>A0A3P7UJY3</accession>
<proteinExistence type="predicted"/>
<evidence type="ECO:0000313" key="4">
    <source>
        <dbReference type="WBParaSite" id="HPBE_0000194501-mRNA-1"/>
    </source>
</evidence>
<accession>A0A183F703</accession>
<dbReference type="EMBL" id="UZAH01002508">
    <property type="protein sequence ID" value="VDO22267.1"/>
    <property type="molecule type" value="Genomic_DNA"/>
</dbReference>
<dbReference type="InterPro" id="IPR000477">
    <property type="entry name" value="RT_dom"/>
</dbReference>
<evidence type="ECO:0000259" key="1">
    <source>
        <dbReference type="Pfam" id="PF00078"/>
    </source>
</evidence>